<dbReference type="Pfam" id="PF11527">
    <property type="entry name" value="ARL2_Bind_BART"/>
    <property type="match status" value="1"/>
</dbReference>
<comment type="similarity">
    <text evidence="3">Belongs to the CFAP36 family.</text>
</comment>
<evidence type="ECO:0000256" key="3">
    <source>
        <dbReference type="ARBA" id="ARBA00007460"/>
    </source>
</evidence>
<evidence type="ECO:0000256" key="2">
    <source>
        <dbReference type="ARBA" id="ARBA00004496"/>
    </source>
</evidence>
<keyword evidence="5" id="KW-0963">Cytoplasm</keyword>
<dbReference type="InterPro" id="IPR042541">
    <property type="entry name" value="BART_sf"/>
</dbReference>
<keyword evidence="8" id="KW-0966">Cell projection</keyword>
<dbReference type="Gene3D" id="1.20.1520.10">
    <property type="entry name" value="ADP-ribosylation factor-like 2-binding protein, domain"/>
    <property type="match status" value="1"/>
</dbReference>
<organism evidence="12 13">
    <name type="scientific">Hypothenemus hampei</name>
    <name type="common">Coffee berry borer</name>
    <dbReference type="NCBI Taxonomy" id="57062"/>
    <lineage>
        <taxon>Eukaryota</taxon>
        <taxon>Metazoa</taxon>
        <taxon>Ecdysozoa</taxon>
        <taxon>Arthropoda</taxon>
        <taxon>Hexapoda</taxon>
        <taxon>Insecta</taxon>
        <taxon>Pterygota</taxon>
        <taxon>Neoptera</taxon>
        <taxon>Endopterygota</taxon>
        <taxon>Coleoptera</taxon>
        <taxon>Polyphaga</taxon>
        <taxon>Cucujiformia</taxon>
        <taxon>Curculionidae</taxon>
        <taxon>Scolytinae</taxon>
        <taxon>Hypothenemus</taxon>
    </lineage>
</organism>
<keyword evidence="13" id="KW-1185">Reference proteome</keyword>
<evidence type="ECO:0000256" key="7">
    <source>
        <dbReference type="ARBA" id="ARBA00023069"/>
    </source>
</evidence>
<keyword evidence="6" id="KW-0175">Coiled coil</keyword>
<dbReference type="Proteomes" id="UP001566132">
    <property type="component" value="Unassembled WGS sequence"/>
</dbReference>
<name>A0ABD1EPT3_HYPHA</name>
<protein>
    <recommendedName>
        <fullName evidence="4">Cilia- and flagella-associated protein 36</fullName>
    </recommendedName>
    <alternativeName>
        <fullName evidence="9">Coiled-coil domain-containing protein 104</fullName>
    </alternativeName>
</protein>
<feature type="region of interest" description="Disordered" evidence="10">
    <location>
        <begin position="145"/>
        <end position="167"/>
    </location>
</feature>
<reference evidence="12 13" key="1">
    <citation type="submission" date="2024-05" db="EMBL/GenBank/DDBJ databases">
        <title>Genetic variation in Jamaican populations of the coffee berry borer (Hypothenemus hampei).</title>
        <authorList>
            <person name="Errbii M."/>
            <person name="Myrie A."/>
        </authorList>
    </citation>
    <scope>NUCLEOTIDE SEQUENCE [LARGE SCALE GENOMIC DNA]</scope>
    <source>
        <strain evidence="12">JA-Hopewell-2020-01-JO</strain>
        <tissue evidence="12">Whole body</tissue>
    </source>
</reference>
<evidence type="ECO:0000256" key="1">
    <source>
        <dbReference type="ARBA" id="ARBA00004138"/>
    </source>
</evidence>
<evidence type="ECO:0000256" key="5">
    <source>
        <dbReference type="ARBA" id="ARBA00022490"/>
    </source>
</evidence>
<evidence type="ECO:0000256" key="10">
    <source>
        <dbReference type="SAM" id="MobiDB-lite"/>
    </source>
</evidence>
<evidence type="ECO:0000256" key="6">
    <source>
        <dbReference type="ARBA" id="ARBA00023054"/>
    </source>
</evidence>
<evidence type="ECO:0000313" key="13">
    <source>
        <dbReference type="Proteomes" id="UP001566132"/>
    </source>
</evidence>
<proteinExistence type="inferred from homology"/>
<sequence length="231" mass="26520">MSKEEDSWVFDSLVAFLNGPIWNAPLQSFIEEKSLIFEPNESDNDDYKKIFEEFKSLVDFMLGNFMEDIGIVPEQFQNACIETKNHVSFDNNLFEQIWAANDYGMFVRMMTRRNVELQLQALELIEKKYGITPQSFVPSSHKPILEREEASSDQSANRTTAERESKLEKEILDEVAKRFAEEDTSCTIFPSTSSSEINEVLEEKSILEEQLKTVSDGETSPGKPFAVMAWN</sequence>
<evidence type="ECO:0000259" key="11">
    <source>
        <dbReference type="Pfam" id="PF11527"/>
    </source>
</evidence>
<dbReference type="InterPro" id="IPR038888">
    <property type="entry name" value="CFAP36"/>
</dbReference>
<evidence type="ECO:0000256" key="8">
    <source>
        <dbReference type="ARBA" id="ARBA00023273"/>
    </source>
</evidence>
<dbReference type="EMBL" id="JBDJPC010000005">
    <property type="protein sequence ID" value="KAL1500785.1"/>
    <property type="molecule type" value="Genomic_DNA"/>
</dbReference>
<feature type="domain" description="BART" evidence="11">
    <location>
        <begin position="5"/>
        <end position="118"/>
    </location>
</feature>
<dbReference type="PANTHER" id="PTHR21532">
    <property type="entry name" value="PHOSPHODIESTERASE HL"/>
    <property type="match status" value="1"/>
</dbReference>
<evidence type="ECO:0000313" key="12">
    <source>
        <dbReference type="EMBL" id="KAL1500785.1"/>
    </source>
</evidence>
<gene>
    <name evidence="12" type="ORF">ABEB36_006229</name>
</gene>
<dbReference type="GO" id="GO:0005737">
    <property type="term" value="C:cytoplasm"/>
    <property type="evidence" value="ECO:0007669"/>
    <property type="project" value="UniProtKB-SubCell"/>
</dbReference>
<dbReference type="InterPro" id="IPR023379">
    <property type="entry name" value="BART_dom"/>
</dbReference>
<comment type="caution">
    <text evidence="12">The sequence shown here is derived from an EMBL/GenBank/DDBJ whole genome shotgun (WGS) entry which is preliminary data.</text>
</comment>
<dbReference type="AlphaFoldDB" id="A0ABD1EPT3"/>
<accession>A0ABD1EPT3</accession>
<comment type="subcellular location">
    <subcellularLocation>
        <location evidence="1">Cell projection</location>
        <location evidence="1">Cilium</location>
    </subcellularLocation>
    <subcellularLocation>
        <location evidence="2">Cytoplasm</location>
    </subcellularLocation>
</comment>
<evidence type="ECO:0000256" key="4">
    <source>
        <dbReference type="ARBA" id="ARBA00021815"/>
    </source>
</evidence>
<dbReference type="GO" id="GO:0005929">
    <property type="term" value="C:cilium"/>
    <property type="evidence" value="ECO:0007669"/>
    <property type="project" value="UniProtKB-SubCell"/>
</dbReference>
<dbReference type="PANTHER" id="PTHR21532:SF0">
    <property type="entry name" value="CILIA- AND FLAGELLA-ASSOCIATED PROTEIN 36"/>
    <property type="match status" value="1"/>
</dbReference>
<keyword evidence="7" id="KW-0969">Cilium</keyword>
<evidence type="ECO:0000256" key="9">
    <source>
        <dbReference type="ARBA" id="ARBA00031593"/>
    </source>
</evidence>